<name>A0A8G2CL34_ACIRU</name>
<feature type="transmembrane region" description="Helical" evidence="7">
    <location>
        <begin position="117"/>
        <end position="139"/>
    </location>
</feature>
<evidence type="ECO:0000256" key="5">
    <source>
        <dbReference type="ARBA" id="ARBA00022989"/>
    </source>
</evidence>
<organism evidence="8 9">
    <name type="scientific">Acidiphilium rubrum</name>
    <dbReference type="NCBI Taxonomy" id="526"/>
    <lineage>
        <taxon>Bacteria</taxon>
        <taxon>Pseudomonadati</taxon>
        <taxon>Pseudomonadota</taxon>
        <taxon>Alphaproteobacteria</taxon>
        <taxon>Acetobacterales</taxon>
        <taxon>Acidocellaceae</taxon>
        <taxon>Acidiphilium</taxon>
    </lineage>
</organism>
<dbReference type="AlphaFoldDB" id="A0A8G2CL34"/>
<keyword evidence="6 7" id="KW-0472">Membrane</keyword>
<evidence type="ECO:0000256" key="1">
    <source>
        <dbReference type="ARBA" id="ARBA00004141"/>
    </source>
</evidence>
<accession>A0A8G2CL34</accession>
<keyword evidence="2" id="KW-0813">Transport</keyword>
<feature type="transmembrane region" description="Helical" evidence="7">
    <location>
        <begin position="425"/>
        <end position="448"/>
    </location>
</feature>
<feature type="transmembrane region" description="Helical" evidence="7">
    <location>
        <begin position="37"/>
        <end position="54"/>
    </location>
</feature>
<comment type="caution">
    <text evidence="8">The sequence shown here is derived from an EMBL/GenBank/DDBJ whole genome shotgun (WGS) entry which is preliminary data.</text>
</comment>
<keyword evidence="3 7" id="KW-0812">Transmembrane</keyword>
<evidence type="ECO:0000256" key="4">
    <source>
        <dbReference type="ARBA" id="ARBA00022847"/>
    </source>
</evidence>
<dbReference type="InterPro" id="IPR001046">
    <property type="entry name" value="NRAMP_fam"/>
</dbReference>
<evidence type="ECO:0000256" key="6">
    <source>
        <dbReference type="ARBA" id="ARBA00023136"/>
    </source>
</evidence>
<feature type="transmembrane region" description="Helical" evidence="7">
    <location>
        <begin position="145"/>
        <end position="166"/>
    </location>
</feature>
<dbReference type="GO" id="GO:0034755">
    <property type="term" value="P:iron ion transmembrane transport"/>
    <property type="evidence" value="ECO:0007669"/>
    <property type="project" value="TreeGrafter"/>
</dbReference>
<proteinExistence type="predicted"/>
<dbReference type="PANTHER" id="PTHR11706:SF33">
    <property type="entry name" value="NATURAL RESISTANCE-ASSOCIATED MACROPHAGE PROTEIN 2"/>
    <property type="match status" value="1"/>
</dbReference>
<keyword evidence="4" id="KW-0769">Symport</keyword>
<dbReference type="RefSeq" id="WP_029311953.1">
    <property type="nucleotide sequence ID" value="NZ_FTNE01000011.1"/>
</dbReference>
<feature type="transmembrane region" description="Helical" evidence="7">
    <location>
        <begin position="260"/>
        <end position="285"/>
    </location>
</feature>
<dbReference type="GO" id="GO:0015293">
    <property type="term" value="F:symporter activity"/>
    <property type="evidence" value="ECO:0007669"/>
    <property type="project" value="UniProtKB-KW"/>
</dbReference>
<feature type="transmembrane region" description="Helical" evidence="7">
    <location>
        <begin position="74"/>
        <end position="96"/>
    </location>
</feature>
<feature type="transmembrane region" description="Helical" evidence="7">
    <location>
        <begin position="178"/>
        <end position="197"/>
    </location>
</feature>
<evidence type="ECO:0000313" key="9">
    <source>
        <dbReference type="Proteomes" id="UP000186308"/>
    </source>
</evidence>
<evidence type="ECO:0000313" key="8">
    <source>
        <dbReference type="EMBL" id="SIQ91192.1"/>
    </source>
</evidence>
<reference evidence="8 9" key="1">
    <citation type="submission" date="2017-01" db="EMBL/GenBank/DDBJ databases">
        <authorList>
            <person name="Varghese N."/>
            <person name="Submissions S."/>
        </authorList>
    </citation>
    <scope>NUCLEOTIDE SEQUENCE [LARGE SCALE GENOMIC DNA]</scope>
    <source>
        <strain evidence="8 9">ATCC 35905</strain>
    </source>
</reference>
<feature type="transmembrane region" description="Helical" evidence="7">
    <location>
        <begin position="382"/>
        <end position="404"/>
    </location>
</feature>
<keyword evidence="9" id="KW-1185">Reference proteome</keyword>
<evidence type="ECO:0000256" key="3">
    <source>
        <dbReference type="ARBA" id="ARBA00022692"/>
    </source>
</evidence>
<evidence type="ECO:0000256" key="7">
    <source>
        <dbReference type="SAM" id="Phobius"/>
    </source>
</evidence>
<comment type="subcellular location">
    <subcellularLocation>
        <location evidence="1">Membrane</location>
        <topology evidence="1">Multi-pass membrane protein</topology>
    </subcellularLocation>
</comment>
<dbReference type="Pfam" id="PF01566">
    <property type="entry name" value="Nramp"/>
    <property type="match status" value="1"/>
</dbReference>
<evidence type="ECO:0000256" key="2">
    <source>
        <dbReference type="ARBA" id="ARBA00022448"/>
    </source>
</evidence>
<dbReference type="GO" id="GO:0015086">
    <property type="term" value="F:cadmium ion transmembrane transporter activity"/>
    <property type="evidence" value="ECO:0007669"/>
    <property type="project" value="TreeGrafter"/>
</dbReference>
<dbReference type="PANTHER" id="PTHR11706">
    <property type="entry name" value="SOLUTE CARRIER PROTEIN FAMILY 11 MEMBER"/>
    <property type="match status" value="1"/>
</dbReference>
<feature type="transmembrane region" description="Helical" evidence="7">
    <location>
        <begin position="305"/>
        <end position="337"/>
    </location>
</feature>
<protein>
    <submittedName>
        <fullName evidence="8">Mn2+ and Fe2+ transporters of the NRAMP family</fullName>
    </submittedName>
</protein>
<dbReference type="Proteomes" id="UP000186308">
    <property type="component" value="Unassembled WGS sequence"/>
</dbReference>
<dbReference type="GO" id="GO:0005384">
    <property type="term" value="F:manganese ion transmembrane transporter activity"/>
    <property type="evidence" value="ECO:0007669"/>
    <property type="project" value="TreeGrafter"/>
</dbReference>
<dbReference type="GO" id="GO:0005886">
    <property type="term" value="C:plasma membrane"/>
    <property type="evidence" value="ECO:0007669"/>
    <property type="project" value="TreeGrafter"/>
</dbReference>
<sequence length="449" mass="46670">MSRADPAAPTAPSHEDFDRAADRQTILRARGHRSRWFGARVLLLLVGPGVITFLGENDAPSMLSYAATGAQFGIGFFLPFILFTFAIGFVVQEMVARVGAATGQGHAELIFARFGRFWGGFAMLDLTAGNFLTLVTEFIGIRAGLGYFGVPPAVAVGGSILVIGLAISTSRYRTWERFAMALALGNAIFLPVALLAHPDATAIGHAMLTWSPLPGGLKPGTITLMIADIGATVTPWMLFFQQGAVADKGLTSTELSGARIDTLIGTLLAATFAIAAVVATAPLFAHGISAGNFQTAQFAEALQPLIGRLGASLFAIGIFEAGLVAAIAISTSSAYAFGEVTGTAHSLNATMRDGWRFYAVLLGSACAAGGLTLIPGAPLEDIVILVNVVATLAMPPALLFLIVIANDAEIMGQHRNGRLGNIAGIGVTLFLVASGLTFAATVLLPHLFS</sequence>
<dbReference type="EMBL" id="FTNE01000011">
    <property type="protein sequence ID" value="SIQ91192.1"/>
    <property type="molecule type" value="Genomic_DNA"/>
</dbReference>
<feature type="transmembrane region" description="Helical" evidence="7">
    <location>
        <begin position="217"/>
        <end position="239"/>
    </location>
</feature>
<feature type="transmembrane region" description="Helical" evidence="7">
    <location>
        <begin position="357"/>
        <end position="376"/>
    </location>
</feature>
<gene>
    <name evidence="8" type="ORF">SAMN05421828_111113</name>
</gene>
<keyword evidence="5 7" id="KW-1133">Transmembrane helix</keyword>
<dbReference type="OrthoDB" id="9787548at2"/>